<dbReference type="GeneID" id="95978997"/>
<keyword evidence="11" id="KW-0333">Golgi apparatus</keyword>
<feature type="transmembrane region" description="Helical" evidence="19">
    <location>
        <begin position="404"/>
        <end position="425"/>
    </location>
</feature>
<reference evidence="21 22" key="1">
    <citation type="submission" date="2024-07" db="EMBL/GenBank/DDBJ databases">
        <title>Draft sequence of the Neodothiora populina.</title>
        <authorList>
            <person name="Drown D.D."/>
            <person name="Schuette U.S."/>
            <person name="Buechlein A.B."/>
            <person name="Rusch D.R."/>
            <person name="Winton L.W."/>
            <person name="Adams G.A."/>
        </authorList>
    </citation>
    <scope>NUCLEOTIDE SEQUENCE [LARGE SCALE GENOMIC DNA]</scope>
    <source>
        <strain evidence="21 22">CPC 39397</strain>
    </source>
</reference>
<evidence type="ECO:0000256" key="9">
    <source>
        <dbReference type="ARBA" id="ARBA00022989"/>
    </source>
</evidence>
<keyword evidence="7 19" id="KW-0813">Transport</keyword>
<comment type="catalytic activity">
    <reaction evidence="15">
        <text>a 1,2-diacyl-sn-glycero-3-phospho-L-serine(in) = a 1,2-diacyl-sn-glycero-3-phospho-L-serine(out)</text>
        <dbReference type="Rhea" id="RHEA:38663"/>
        <dbReference type="ChEBI" id="CHEBI:57262"/>
    </reaction>
</comment>
<evidence type="ECO:0000256" key="11">
    <source>
        <dbReference type="ARBA" id="ARBA00023034"/>
    </source>
</evidence>
<proteinExistence type="inferred from homology"/>
<evidence type="ECO:0000256" key="19">
    <source>
        <dbReference type="RuleBase" id="RU364027"/>
    </source>
</evidence>
<feature type="compositionally biased region" description="Basic and acidic residues" evidence="20">
    <location>
        <begin position="70"/>
        <end position="81"/>
    </location>
</feature>
<dbReference type="PANTHER" id="PTHR13038">
    <property type="entry name" value="APG9 AUTOPHAGY 9"/>
    <property type="match status" value="1"/>
</dbReference>
<comment type="caution">
    <text evidence="21">The sequence shown here is derived from an EMBL/GenBank/DDBJ whole genome shotgun (WGS) entry which is preliminary data.</text>
</comment>
<dbReference type="RefSeq" id="XP_069202890.1">
    <property type="nucleotide sequence ID" value="XM_069347798.1"/>
</dbReference>
<evidence type="ECO:0000256" key="20">
    <source>
        <dbReference type="SAM" id="MobiDB-lite"/>
    </source>
</evidence>
<comment type="similarity">
    <text evidence="5 19">Belongs to the ATG9 family.</text>
</comment>
<accession>A0ABR3PKF4</accession>
<comment type="catalytic activity">
    <reaction evidence="16">
        <text>a 1,2-diacyl-sn-glycero-3-phosphoethanolamine(in) = a 1,2-diacyl-sn-glycero-3-phosphoethanolamine(out)</text>
        <dbReference type="Rhea" id="RHEA:38895"/>
        <dbReference type="ChEBI" id="CHEBI:64612"/>
    </reaction>
</comment>
<comment type="function">
    <text evidence="19">Phospholipid scramblase involved in autophagy. Cycles between the preautophagosomal structure/phagophore assembly site (PAS) and the cytoplasmic vesicle pool and supplies membrane for the growing autophagosome. Lipid scramblase activity plays a key role in preautophagosomal structure/phagophore assembly by distributing the phospholipids that arrive through ATG2 from the cytoplasmic to the luminal leaflet of the bilayer, thereby driving autophagosomal membrane expansion.</text>
</comment>
<comment type="subcellular location">
    <subcellularLocation>
        <location evidence="1">Cytoplasmic vesicle membrane</location>
        <topology evidence="1">Multi-pass membrane protein</topology>
    </subcellularLocation>
    <subcellularLocation>
        <location evidence="2">Endoplasmic reticulum membrane</location>
        <topology evidence="2">Multi-pass membrane protein</topology>
    </subcellularLocation>
    <subcellularLocation>
        <location evidence="4">Golgi apparatus membrane</location>
        <topology evidence="4">Multi-pass membrane protein</topology>
    </subcellularLocation>
    <subcellularLocation>
        <location evidence="3 19">Preautophagosomal structure membrane</location>
        <topology evidence="3 19">Multi-pass membrane protein</topology>
    </subcellularLocation>
</comment>
<dbReference type="Proteomes" id="UP001562354">
    <property type="component" value="Unassembled WGS sequence"/>
</dbReference>
<comment type="catalytic activity">
    <reaction evidence="18">
        <text>a 1,2-diacyl-sn-glycero-3-phosphocholine(in) = a 1,2-diacyl-sn-glycero-3-phosphocholine(out)</text>
        <dbReference type="Rhea" id="RHEA:38571"/>
        <dbReference type="ChEBI" id="CHEBI:57643"/>
    </reaction>
</comment>
<evidence type="ECO:0000256" key="3">
    <source>
        <dbReference type="ARBA" id="ARBA00004511"/>
    </source>
</evidence>
<keyword evidence="12 19" id="KW-0445">Lipid transport</keyword>
<keyword evidence="10 19" id="KW-0072">Autophagy</keyword>
<feature type="region of interest" description="Disordered" evidence="20">
    <location>
        <begin position="689"/>
        <end position="787"/>
    </location>
</feature>
<keyword evidence="9 19" id="KW-1133">Transmembrane helix</keyword>
<evidence type="ECO:0000256" key="15">
    <source>
        <dbReference type="ARBA" id="ARBA00024479"/>
    </source>
</evidence>
<keyword evidence="8 19" id="KW-0812">Transmembrane</keyword>
<evidence type="ECO:0000256" key="4">
    <source>
        <dbReference type="ARBA" id="ARBA00004653"/>
    </source>
</evidence>
<evidence type="ECO:0000256" key="6">
    <source>
        <dbReference type="ARBA" id="ARBA00018074"/>
    </source>
</evidence>
<feature type="region of interest" description="Disordered" evidence="20">
    <location>
        <begin position="817"/>
        <end position="864"/>
    </location>
</feature>
<keyword evidence="13 19" id="KW-0472">Membrane</keyword>
<dbReference type="InterPro" id="IPR007241">
    <property type="entry name" value="Autophagy-rel_prot_9"/>
</dbReference>
<evidence type="ECO:0000313" key="21">
    <source>
        <dbReference type="EMBL" id="KAL1306618.1"/>
    </source>
</evidence>
<evidence type="ECO:0000256" key="16">
    <source>
        <dbReference type="ARBA" id="ARBA00024615"/>
    </source>
</evidence>
<feature type="compositionally biased region" description="Basic residues" evidence="20">
    <location>
        <begin position="692"/>
        <end position="701"/>
    </location>
</feature>
<feature type="transmembrane region" description="Helical" evidence="19">
    <location>
        <begin position="488"/>
        <end position="509"/>
    </location>
</feature>
<evidence type="ECO:0000256" key="13">
    <source>
        <dbReference type="ARBA" id="ARBA00023136"/>
    </source>
</evidence>
<evidence type="ECO:0000256" key="1">
    <source>
        <dbReference type="ARBA" id="ARBA00004439"/>
    </source>
</evidence>
<feature type="compositionally biased region" description="Low complexity" evidence="20">
    <location>
        <begin position="843"/>
        <end position="852"/>
    </location>
</feature>
<name>A0ABR3PKF4_9PEZI</name>
<evidence type="ECO:0000256" key="8">
    <source>
        <dbReference type="ARBA" id="ARBA00022692"/>
    </source>
</evidence>
<keyword evidence="22" id="KW-1185">Reference proteome</keyword>
<evidence type="ECO:0000256" key="17">
    <source>
        <dbReference type="ARBA" id="ARBA00024621"/>
    </source>
</evidence>
<protein>
    <recommendedName>
        <fullName evidence="6 19">Autophagy-related protein 9</fullName>
    </recommendedName>
</protein>
<feature type="compositionally biased region" description="Gly residues" evidence="20">
    <location>
        <begin position="832"/>
        <end position="842"/>
    </location>
</feature>
<evidence type="ECO:0000256" key="2">
    <source>
        <dbReference type="ARBA" id="ARBA00004477"/>
    </source>
</evidence>
<evidence type="ECO:0000256" key="7">
    <source>
        <dbReference type="ARBA" id="ARBA00022448"/>
    </source>
</evidence>
<evidence type="ECO:0000256" key="10">
    <source>
        <dbReference type="ARBA" id="ARBA00023006"/>
    </source>
</evidence>
<organism evidence="21 22">
    <name type="scientific">Neodothiora populina</name>
    <dbReference type="NCBI Taxonomy" id="2781224"/>
    <lineage>
        <taxon>Eukaryota</taxon>
        <taxon>Fungi</taxon>
        <taxon>Dikarya</taxon>
        <taxon>Ascomycota</taxon>
        <taxon>Pezizomycotina</taxon>
        <taxon>Dothideomycetes</taxon>
        <taxon>Dothideomycetidae</taxon>
        <taxon>Dothideales</taxon>
        <taxon>Dothioraceae</taxon>
        <taxon>Neodothiora</taxon>
    </lineage>
</organism>
<evidence type="ECO:0000256" key="12">
    <source>
        <dbReference type="ARBA" id="ARBA00023055"/>
    </source>
</evidence>
<feature type="region of interest" description="Disordered" evidence="20">
    <location>
        <begin position="50"/>
        <end position="81"/>
    </location>
</feature>
<comment type="catalytic activity">
    <reaction evidence="17">
        <text>a 1,2-diacyl-sn-glycero-3-phospho-(1D-myo-inositol-3-phosphate)(in) = a 1,2-diacyl-sn-glycero-3-phospho-(1D-myo-inositol-3-phosphate)(out)</text>
        <dbReference type="Rhea" id="RHEA:67920"/>
        <dbReference type="ChEBI" id="CHEBI:58088"/>
    </reaction>
</comment>
<gene>
    <name evidence="21" type="ORF">AAFC00_005298</name>
</gene>
<evidence type="ECO:0000256" key="5">
    <source>
        <dbReference type="ARBA" id="ARBA00006185"/>
    </source>
</evidence>
<evidence type="ECO:0000313" key="22">
    <source>
        <dbReference type="Proteomes" id="UP001562354"/>
    </source>
</evidence>
<feature type="region of interest" description="Disordered" evidence="20">
    <location>
        <begin position="97"/>
        <end position="136"/>
    </location>
</feature>
<evidence type="ECO:0000256" key="18">
    <source>
        <dbReference type="ARBA" id="ARBA00024631"/>
    </source>
</evidence>
<dbReference type="EMBL" id="JBFMKM010000004">
    <property type="protein sequence ID" value="KAL1306618.1"/>
    <property type="molecule type" value="Genomic_DNA"/>
</dbReference>
<feature type="compositionally biased region" description="Low complexity" evidence="20">
    <location>
        <begin position="57"/>
        <end position="66"/>
    </location>
</feature>
<keyword evidence="14" id="KW-0968">Cytoplasmic vesicle</keyword>
<dbReference type="Pfam" id="PF04109">
    <property type="entry name" value="ATG9"/>
    <property type="match status" value="1"/>
</dbReference>
<sequence length="886" mass="100823">MMASRILSRFLPNTESGVLFDHRIPEIEAGDDHDQRTSSDHELDALLAEAAAEEHATPPSSSTRPSSWERNTDVPHSDLEDDVPHSLLVEGAALRQQFSKQPRRDHASTLRAEEQWRTVQDRQPLHNDSDNPARTQVRGVSTQHAIDAREQALWLWTNVQNLDAFLLELYEYYAEHGIWSMLLSRAINMATTAFLFSLYMFMSSCIDYSKIPASKSTSEVLIPKCMQNTSFAKNVLLWCFTFWWCWMLFKHLMDVRRLWSLHEFYHHLLNIPDIDLQTVSWERVVEGLMKLRNSNARTADDLPRYLKDVTKHQAKQRMDAHDIANRLMRRDNYFVALFNKEIFDLSLPVPFLGTRQFYSKSLEFCIQFCFQDFIFDHQGQVKPSCLKRQDRNHLIQTLRRRLRFTAIMSIILAPVNIGAHCIYYFSRYYAEFRNSPSKLSARAFTPLAEWKFREFNELQHDFRQRMRMSYPFADDYLNQFPRDKTHQLLQFVSLVSGTLAGLLGLATLLDPELFLGFEITPGRTAFFYISILMAIFAGARGGVPDESEVHDPVLHLMNVIHMTHYQPSRGRHQLHSNDVRVEFSSLYQMKILIFLEEIMSLIIAPFVLWKNSGKRSETIVDFFRNSTVQVDGLGYLCAFSVFDFRKSKNVEDEAMQDTDGLREEYFGTKDDKMAKSQFYFMQRVSGYDQKHGPGRHHRPHFGLHLPPSFPPMSPLRQTANKRSEGKTNLAAKGRSASPQRSILLDLPHQQRHGNKGTSDPRNKRSGLSSHAAAARRGNLTGAGYISPDELEEDPARLARLDAMTTSRLIEEDNSLGDSWKVSASSPSRKHGGAQGGTGGVGAGVVSSSHASEGPGGNNDKRTSGGVLGLLVEYSKAHAGGKGPKIG</sequence>
<comment type="caution">
    <text evidence="19">Lacks conserved residue(s) required for the propagation of feature annotation.</text>
</comment>
<dbReference type="PANTHER" id="PTHR13038:SF10">
    <property type="entry name" value="AUTOPHAGY-RELATED PROTEIN 9"/>
    <property type="match status" value="1"/>
</dbReference>
<evidence type="ECO:0000256" key="14">
    <source>
        <dbReference type="ARBA" id="ARBA00023329"/>
    </source>
</evidence>
<feature type="compositionally biased region" description="Basic and acidic residues" evidence="20">
    <location>
        <begin position="102"/>
        <end position="131"/>
    </location>
</feature>